<evidence type="ECO:0000313" key="6">
    <source>
        <dbReference type="Proteomes" id="UP000549616"/>
    </source>
</evidence>
<evidence type="ECO:0000256" key="2">
    <source>
        <dbReference type="ARBA" id="ARBA00022801"/>
    </source>
</evidence>
<dbReference type="AlphaFoldDB" id="A0A853B8R6"/>
<sequence>MAAGVMTARGVAATTAGTVEGLDVDGVLSFLGIPYGDDVSGTHRFRAPRPPRPWTGVRPAFDLGPIAPQPVRPGGAARHGGAPMREDCLVLNVWTRSRQGKRPVLVWLHGGGFFQGSGFSPWTDGTALAAGRDVVVVSVNHRLSMLGFLHLDELGGAEWGAAPNPGLLDLVAALEWVRDNAAAFGGDPGNVTVFGHSGGGGKVSALLASPSARGLFHRAGIHGGPPFGLKDSGRATLIAQEVLHHLGVRKADPDVLGSVPLERLMEVQSLLGVGSVPTEHGMRFAPVAGTASLPAFPEEAFAAGAVSVPLLTGTALDELRYILLLDPPWARPGHDLDEATLTRLVAAGVDDPGDAPQLLERYRALGDPGRNADLLLTVLSDQFRIRTKRLAHLATGPVFSYLCDANQDSPLGAFHGIEMPLFFGNVGRGAHPLTGEGYDRAADVATRALVSFARTGNPGWPASTPERPVQFRFGDTGFEAGPETRPERLAVWQGITTSTRVDPWGRAFGSLA</sequence>
<dbReference type="SUPFAM" id="SSF53474">
    <property type="entry name" value="alpha/beta-Hydrolases"/>
    <property type="match status" value="1"/>
</dbReference>
<comment type="similarity">
    <text evidence="1 3">Belongs to the type-B carboxylesterase/lipase family.</text>
</comment>
<organism evidence="5 6">
    <name type="scientific">Amycolatopsis endophytica</name>
    <dbReference type="NCBI Taxonomy" id="860233"/>
    <lineage>
        <taxon>Bacteria</taxon>
        <taxon>Bacillati</taxon>
        <taxon>Actinomycetota</taxon>
        <taxon>Actinomycetes</taxon>
        <taxon>Pseudonocardiales</taxon>
        <taxon>Pseudonocardiaceae</taxon>
        <taxon>Amycolatopsis</taxon>
    </lineage>
</organism>
<name>A0A853B8R6_9PSEU</name>
<dbReference type="InterPro" id="IPR019826">
    <property type="entry name" value="Carboxylesterase_B_AS"/>
</dbReference>
<dbReference type="Proteomes" id="UP000549616">
    <property type="component" value="Unassembled WGS sequence"/>
</dbReference>
<evidence type="ECO:0000259" key="4">
    <source>
        <dbReference type="Pfam" id="PF00135"/>
    </source>
</evidence>
<dbReference type="EC" id="3.1.1.-" evidence="3"/>
<keyword evidence="2 3" id="KW-0378">Hydrolase</keyword>
<dbReference type="Gene3D" id="3.40.50.1820">
    <property type="entry name" value="alpha/beta hydrolase"/>
    <property type="match status" value="1"/>
</dbReference>
<dbReference type="InterPro" id="IPR029058">
    <property type="entry name" value="AB_hydrolase_fold"/>
</dbReference>
<evidence type="ECO:0000256" key="3">
    <source>
        <dbReference type="RuleBase" id="RU361235"/>
    </source>
</evidence>
<gene>
    <name evidence="5" type="ORF">HNR02_005026</name>
</gene>
<dbReference type="RefSeq" id="WP_179775560.1">
    <property type="nucleotide sequence ID" value="NZ_JACCFK010000001.1"/>
</dbReference>
<evidence type="ECO:0000256" key="1">
    <source>
        <dbReference type="ARBA" id="ARBA00005964"/>
    </source>
</evidence>
<dbReference type="PANTHER" id="PTHR11559">
    <property type="entry name" value="CARBOXYLESTERASE"/>
    <property type="match status" value="1"/>
</dbReference>
<reference evidence="5 6" key="1">
    <citation type="submission" date="2020-07" db="EMBL/GenBank/DDBJ databases">
        <title>Sequencing the genomes of 1000 actinobacteria strains.</title>
        <authorList>
            <person name="Klenk H.-P."/>
        </authorList>
    </citation>
    <scope>NUCLEOTIDE SEQUENCE [LARGE SCALE GENOMIC DNA]</scope>
    <source>
        <strain evidence="5 6">DSM 104006</strain>
    </source>
</reference>
<dbReference type="EMBL" id="JACCFK010000001">
    <property type="protein sequence ID" value="NYI91703.1"/>
    <property type="molecule type" value="Genomic_DNA"/>
</dbReference>
<dbReference type="GO" id="GO:0016787">
    <property type="term" value="F:hydrolase activity"/>
    <property type="evidence" value="ECO:0007669"/>
    <property type="project" value="UniProtKB-KW"/>
</dbReference>
<feature type="domain" description="Carboxylesterase type B" evidence="4">
    <location>
        <begin position="12"/>
        <end position="460"/>
    </location>
</feature>
<dbReference type="PROSITE" id="PS00122">
    <property type="entry name" value="CARBOXYLESTERASE_B_1"/>
    <property type="match status" value="1"/>
</dbReference>
<proteinExistence type="inferred from homology"/>
<dbReference type="InterPro" id="IPR050309">
    <property type="entry name" value="Type-B_Carboxylest/Lipase"/>
</dbReference>
<comment type="caution">
    <text evidence="5">The sequence shown here is derived from an EMBL/GenBank/DDBJ whole genome shotgun (WGS) entry which is preliminary data.</text>
</comment>
<evidence type="ECO:0000313" key="5">
    <source>
        <dbReference type="EMBL" id="NYI91703.1"/>
    </source>
</evidence>
<dbReference type="Pfam" id="PF00135">
    <property type="entry name" value="COesterase"/>
    <property type="match status" value="1"/>
</dbReference>
<accession>A0A853B8R6</accession>
<dbReference type="InterPro" id="IPR002018">
    <property type="entry name" value="CarbesteraseB"/>
</dbReference>
<keyword evidence="6" id="KW-1185">Reference proteome</keyword>
<protein>
    <recommendedName>
        <fullName evidence="3">Carboxylic ester hydrolase</fullName>
        <ecNumber evidence="3">3.1.1.-</ecNumber>
    </recommendedName>
</protein>